<accession>A0A226F3Q3</accession>
<dbReference type="Proteomes" id="UP000198287">
    <property type="component" value="Unassembled WGS sequence"/>
</dbReference>
<dbReference type="InterPro" id="IPR036865">
    <property type="entry name" value="CRAL-TRIO_dom_sf"/>
</dbReference>
<proteinExistence type="predicted"/>
<dbReference type="SMART" id="SM00516">
    <property type="entry name" value="SEC14"/>
    <property type="match status" value="1"/>
</dbReference>
<dbReference type="AlphaFoldDB" id="A0A226F3Q3"/>
<keyword evidence="3" id="KW-1185">Reference proteome</keyword>
<dbReference type="PANTHER" id="PTHR10174">
    <property type="entry name" value="ALPHA-TOCOPHEROL TRANSFER PROTEIN-RELATED"/>
    <property type="match status" value="1"/>
</dbReference>
<evidence type="ECO:0000313" key="3">
    <source>
        <dbReference type="Proteomes" id="UP000198287"/>
    </source>
</evidence>
<dbReference type="GO" id="GO:1902936">
    <property type="term" value="F:phosphatidylinositol bisphosphate binding"/>
    <property type="evidence" value="ECO:0007669"/>
    <property type="project" value="TreeGrafter"/>
</dbReference>
<dbReference type="Pfam" id="PF00650">
    <property type="entry name" value="CRAL_TRIO"/>
    <property type="match status" value="1"/>
</dbReference>
<organism evidence="2 3">
    <name type="scientific">Folsomia candida</name>
    <name type="common">Springtail</name>
    <dbReference type="NCBI Taxonomy" id="158441"/>
    <lineage>
        <taxon>Eukaryota</taxon>
        <taxon>Metazoa</taxon>
        <taxon>Ecdysozoa</taxon>
        <taxon>Arthropoda</taxon>
        <taxon>Hexapoda</taxon>
        <taxon>Collembola</taxon>
        <taxon>Entomobryomorpha</taxon>
        <taxon>Isotomoidea</taxon>
        <taxon>Isotomidae</taxon>
        <taxon>Proisotominae</taxon>
        <taxon>Folsomia</taxon>
    </lineage>
</organism>
<protein>
    <submittedName>
        <fullName evidence="2">Alpha-tocopherol transfer protein</fullName>
    </submittedName>
</protein>
<dbReference type="Gene3D" id="3.40.525.10">
    <property type="entry name" value="CRAL-TRIO lipid binding domain"/>
    <property type="match status" value="1"/>
</dbReference>
<sequence>MELTQTNNANKTEMDQKEEECLRTVYKMMEDDFALKPMRKHYTDSFMLMSIRSYQYDVMSVFRVIKYLHLYSTEVYPDLFSCVNLTKLKPVLDKQIFQFVKTFRDDSPGIIMLKIRRWKPSEVSPDELIAVGVAYIYHLAMTSLSAQKNGVIVIVDTSGFGFGHARQISYDLTKKIMHCLTFASPIRILGYVAINSHMLFEKMYNVMKFVIPENARKDIHIVKTDLSPLYKMVPSKELLPVCLGGEVPDDLGFLEGIEEAVMKDPSLQNLIAEVQKECKVKKTSR</sequence>
<feature type="domain" description="CRAL-TRIO" evidence="1">
    <location>
        <begin position="88"/>
        <end position="251"/>
    </location>
</feature>
<dbReference type="EMBL" id="LNIX01000001">
    <property type="protein sequence ID" value="OXA64087.1"/>
    <property type="molecule type" value="Genomic_DNA"/>
</dbReference>
<gene>
    <name evidence="2" type="ORF">Fcan01_02715</name>
</gene>
<dbReference type="GO" id="GO:0016020">
    <property type="term" value="C:membrane"/>
    <property type="evidence" value="ECO:0007669"/>
    <property type="project" value="TreeGrafter"/>
</dbReference>
<dbReference type="OMA" id="ANKTEMD"/>
<dbReference type="PROSITE" id="PS50191">
    <property type="entry name" value="CRAL_TRIO"/>
    <property type="match status" value="1"/>
</dbReference>
<dbReference type="PANTHER" id="PTHR10174:SF208">
    <property type="entry name" value="CRAL-TRIO DOMAIN-CONTAINING PROTEIN DDB_G0278031"/>
    <property type="match status" value="1"/>
</dbReference>
<dbReference type="InterPro" id="IPR001251">
    <property type="entry name" value="CRAL-TRIO_dom"/>
</dbReference>
<reference evidence="2 3" key="1">
    <citation type="submission" date="2015-12" db="EMBL/GenBank/DDBJ databases">
        <title>The genome of Folsomia candida.</title>
        <authorList>
            <person name="Faddeeva A."/>
            <person name="Derks M.F."/>
            <person name="Anvar Y."/>
            <person name="Smit S."/>
            <person name="Van Straalen N."/>
            <person name="Roelofs D."/>
        </authorList>
    </citation>
    <scope>NUCLEOTIDE SEQUENCE [LARGE SCALE GENOMIC DNA]</scope>
    <source>
        <strain evidence="2 3">VU population</strain>
        <tissue evidence="2">Whole body</tissue>
    </source>
</reference>
<comment type="caution">
    <text evidence="2">The sequence shown here is derived from an EMBL/GenBank/DDBJ whole genome shotgun (WGS) entry which is preliminary data.</text>
</comment>
<evidence type="ECO:0000259" key="1">
    <source>
        <dbReference type="PROSITE" id="PS50191"/>
    </source>
</evidence>
<dbReference type="OrthoDB" id="75724at2759"/>
<evidence type="ECO:0000313" key="2">
    <source>
        <dbReference type="EMBL" id="OXA64087.1"/>
    </source>
</evidence>
<dbReference type="SUPFAM" id="SSF52087">
    <property type="entry name" value="CRAL/TRIO domain"/>
    <property type="match status" value="1"/>
</dbReference>
<name>A0A226F3Q3_FOLCA</name>
<dbReference type="CDD" id="cd00170">
    <property type="entry name" value="SEC14"/>
    <property type="match status" value="1"/>
</dbReference>